<proteinExistence type="predicted"/>
<feature type="transmembrane region" description="Helical" evidence="1">
    <location>
        <begin position="71"/>
        <end position="94"/>
    </location>
</feature>
<dbReference type="PATRIC" id="fig|136857.5.peg.1769"/>
<dbReference type="GO" id="GO:0016020">
    <property type="term" value="C:membrane"/>
    <property type="evidence" value="ECO:0007669"/>
    <property type="project" value="InterPro"/>
</dbReference>
<dbReference type="KEGG" id="cted:CTEST_08890"/>
<evidence type="ECO:0000313" key="2">
    <source>
        <dbReference type="EMBL" id="AKK09208.1"/>
    </source>
</evidence>
<reference evidence="2 3" key="1">
    <citation type="journal article" date="2015" name="Genome Announc.">
        <title>Complete Genome Sequence of the Type Strain Corynebacterium testudinoris DSM 44614, Recovered from Necrotic Lesions in the Mouth of a Tortoise.</title>
        <authorList>
            <person name="Ruckert C."/>
            <person name="Kriete M."/>
            <person name="Jaenicke S."/>
            <person name="Winkler A."/>
            <person name="Tauch A."/>
        </authorList>
    </citation>
    <scope>NUCLEOTIDE SEQUENCE [LARGE SCALE GENOMIC DNA]</scope>
    <source>
        <strain evidence="2 3">DSM 44614</strain>
    </source>
</reference>
<dbReference type="InterPro" id="IPR003425">
    <property type="entry name" value="CCB3/YggT"/>
</dbReference>
<dbReference type="OrthoDB" id="3216131at2"/>
<protein>
    <submittedName>
        <fullName evidence="2">YGGT family protein</fullName>
    </submittedName>
</protein>
<name>A0A0G3HBA9_9CORY</name>
<keyword evidence="1" id="KW-0472">Membrane</keyword>
<dbReference type="RefSeq" id="WP_047253425.1">
    <property type="nucleotide sequence ID" value="NZ_CP011545.1"/>
</dbReference>
<organism evidence="2 3">
    <name type="scientific">Corynebacterium testudinoris</name>
    <dbReference type="NCBI Taxonomy" id="136857"/>
    <lineage>
        <taxon>Bacteria</taxon>
        <taxon>Bacillati</taxon>
        <taxon>Actinomycetota</taxon>
        <taxon>Actinomycetes</taxon>
        <taxon>Mycobacteriales</taxon>
        <taxon>Corynebacteriaceae</taxon>
        <taxon>Corynebacterium</taxon>
    </lineage>
</organism>
<dbReference type="EMBL" id="CP011545">
    <property type="protein sequence ID" value="AKK09208.1"/>
    <property type="molecule type" value="Genomic_DNA"/>
</dbReference>
<accession>A0A0G3HBA9</accession>
<sequence>MTLIGTILYLLLRLYSLILIARIVIEMIRSFSREFQPPQWFYYVAEPIFQVTDPPVKALRRIIPPLRLGGVALDMSVIVLFIALAILQMVVLSIF</sequence>
<dbReference type="Proteomes" id="UP000035540">
    <property type="component" value="Chromosome"/>
</dbReference>
<keyword evidence="1" id="KW-0812">Transmembrane</keyword>
<reference evidence="3" key="2">
    <citation type="submission" date="2015-05" db="EMBL/GenBank/DDBJ databases">
        <title>Complete genome sequence of Corynebacterium testudinoris DSM 44614, recovered from necrotic lesions in the mouth of a tortoise.</title>
        <authorList>
            <person name="Ruckert C."/>
            <person name="Albersmeier A."/>
            <person name="Winkler A."/>
            <person name="Tauch A."/>
        </authorList>
    </citation>
    <scope>NUCLEOTIDE SEQUENCE [LARGE SCALE GENOMIC DNA]</scope>
    <source>
        <strain evidence="3">DSM 44614</strain>
    </source>
</reference>
<dbReference type="AlphaFoldDB" id="A0A0G3HBA9"/>
<keyword evidence="1" id="KW-1133">Transmembrane helix</keyword>
<dbReference type="Pfam" id="PF02325">
    <property type="entry name" value="CCB3_YggT"/>
    <property type="match status" value="1"/>
</dbReference>
<gene>
    <name evidence="2" type="ORF">CTEST_08890</name>
</gene>
<feature type="transmembrane region" description="Helical" evidence="1">
    <location>
        <begin position="6"/>
        <end position="25"/>
    </location>
</feature>
<keyword evidence="3" id="KW-1185">Reference proteome</keyword>
<evidence type="ECO:0000256" key="1">
    <source>
        <dbReference type="SAM" id="Phobius"/>
    </source>
</evidence>
<evidence type="ECO:0000313" key="3">
    <source>
        <dbReference type="Proteomes" id="UP000035540"/>
    </source>
</evidence>
<dbReference type="STRING" id="136857.CTEST_08890"/>